<reference evidence="4" key="1">
    <citation type="submission" date="2016-01" db="EMBL/GenBank/DDBJ databases">
        <authorList>
            <person name="Mitreva M."/>
            <person name="Pepin K.H."/>
            <person name="Mihindukulasuriya K.A."/>
            <person name="Fulton R."/>
            <person name="Fronick C."/>
            <person name="O'Laughlin M."/>
            <person name="Miner T."/>
            <person name="Herter B."/>
            <person name="Rosa B.A."/>
            <person name="Cordes M."/>
            <person name="Tomlinson C."/>
            <person name="Wollam A."/>
            <person name="Palsikar V.B."/>
            <person name="Mardis E.R."/>
            <person name="Wilson R.K."/>
        </authorList>
    </citation>
    <scope>NUCLEOTIDE SEQUENCE [LARGE SCALE GENOMIC DNA]</scope>
    <source>
        <strain evidence="4">MJR7757B</strain>
    </source>
</reference>
<proteinExistence type="predicted"/>
<name>A0A133P9G7_FUSNU</name>
<dbReference type="PATRIC" id="fig|851.8.peg.359"/>
<feature type="compositionally biased region" description="Polar residues" evidence="1">
    <location>
        <begin position="52"/>
        <end position="72"/>
    </location>
</feature>
<protein>
    <submittedName>
        <fullName evidence="3">Uncharacterized protein</fullName>
    </submittedName>
</protein>
<dbReference type="RefSeq" id="WP_032839245.1">
    <property type="nucleotide sequence ID" value="NZ_KQ956632.1"/>
</dbReference>
<accession>A0A133P9G7</accession>
<feature type="region of interest" description="Disordered" evidence="1">
    <location>
        <begin position="182"/>
        <end position="220"/>
    </location>
</feature>
<keyword evidence="2" id="KW-0732">Signal</keyword>
<gene>
    <name evidence="3" type="ORF">HMPREF3221_00358</name>
</gene>
<feature type="chain" id="PRO_5007458196" evidence="2">
    <location>
        <begin position="21"/>
        <end position="220"/>
    </location>
</feature>
<sequence length="220" mass="24255">MKKVLGSVLFLFALSSLAYAEDDAAKVLDKMRDKIEKEDAEKAKAAEAQAATSTNEVGTPVVTSTAASTMSAEDQKDAMDILDRMRAKIEKEEAEKAKLVAEAKELGMSPSEIASMDNVDEMLKAKREAEAKPKTEAEKLELTRKKAMDKLDFYERVVRSVAREENEVSDYYEIMGEKKQRSTVMLGTAPEEAPAEQQVEQNAAPTEAQATPETKVEEAK</sequence>
<organism evidence="3 4">
    <name type="scientific">Fusobacterium nucleatum</name>
    <dbReference type="NCBI Taxonomy" id="851"/>
    <lineage>
        <taxon>Bacteria</taxon>
        <taxon>Fusobacteriati</taxon>
        <taxon>Fusobacteriota</taxon>
        <taxon>Fusobacteriia</taxon>
        <taxon>Fusobacteriales</taxon>
        <taxon>Fusobacteriaceae</taxon>
        <taxon>Fusobacterium</taxon>
    </lineage>
</organism>
<feature type="region of interest" description="Disordered" evidence="1">
    <location>
        <begin position="37"/>
        <end position="73"/>
    </location>
</feature>
<evidence type="ECO:0000256" key="1">
    <source>
        <dbReference type="SAM" id="MobiDB-lite"/>
    </source>
</evidence>
<evidence type="ECO:0000256" key="2">
    <source>
        <dbReference type="SAM" id="SignalP"/>
    </source>
</evidence>
<evidence type="ECO:0000313" key="3">
    <source>
        <dbReference type="EMBL" id="KXA25185.1"/>
    </source>
</evidence>
<dbReference type="Proteomes" id="UP000070401">
    <property type="component" value="Unassembled WGS sequence"/>
</dbReference>
<feature type="compositionally biased region" description="Low complexity" evidence="1">
    <location>
        <begin position="189"/>
        <end position="213"/>
    </location>
</feature>
<dbReference type="AlphaFoldDB" id="A0A133P9G7"/>
<evidence type="ECO:0000313" key="4">
    <source>
        <dbReference type="Proteomes" id="UP000070401"/>
    </source>
</evidence>
<keyword evidence="4" id="KW-1185">Reference proteome</keyword>
<feature type="signal peptide" evidence="2">
    <location>
        <begin position="1"/>
        <end position="20"/>
    </location>
</feature>
<comment type="caution">
    <text evidence="3">The sequence shown here is derived from an EMBL/GenBank/DDBJ whole genome shotgun (WGS) entry which is preliminary data.</text>
</comment>
<dbReference type="EMBL" id="LRPY01000033">
    <property type="protein sequence ID" value="KXA25185.1"/>
    <property type="molecule type" value="Genomic_DNA"/>
</dbReference>